<dbReference type="InterPro" id="IPR001387">
    <property type="entry name" value="Cro/C1-type_HTH"/>
</dbReference>
<comment type="caution">
    <text evidence="2">The sequence shown here is derived from an EMBL/GenBank/DDBJ whole genome shotgun (WGS) entry which is preliminary data.</text>
</comment>
<dbReference type="SMART" id="SM00530">
    <property type="entry name" value="HTH_XRE"/>
    <property type="match status" value="1"/>
</dbReference>
<dbReference type="RefSeq" id="WP_100113893.1">
    <property type="nucleotide sequence ID" value="NZ_MDVB01000089.1"/>
</dbReference>
<dbReference type="InterPro" id="IPR010982">
    <property type="entry name" value="Lambda_DNA-bd_dom_sf"/>
</dbReference>
<organism evidence="2 3">
    <name type="scientific">Snodgrassella alvi</name>
    <dbReference type="NCBI Taxonomy" id="1196083"/>
    <lineage>
        <taxon>Bacteria</taxon>
        <taxon>Pseudomonadati</taxon>
        <taxon>Pseudomonadota</taxon>
        <taxon>Betaproteobacteria</taxon>
        <taxon>Neisseriales</taxon>
        <taxon>Neisseriaceae</taxon>
        <taxon>Snodgrassella</taxon>
    </lineage>
</organism>
<reference evidence="2 3" key="1">
    <citation type="journal article" date="2017" name="MBio">
        <title>Type VI secretion-mediated competition in the bee gut microbiome.</title>
        <authorList>
            <person name="Steele M.I."/>
            <person name="Kwong W.K."/>
            <person name="Powell J.E."/>
            <person name="Whiteley M."/>
            <person name="Moran N.A."/>
        </authorList>
    </citation>
    <scope>NUCLEOTIDE SEQUENCE [LARGE SCALE GENOMIC DNA]</scope>
    <source>
        <strain evidence="2 3">App2-2</strain>
    </source>
</reference>
<proteinExistence type="predicted"/>
<protein>
    <recommendedName>
        <fullName evidence="1">HTH cro/C1-type domain-containing protein</fullName>
    </recommendedName>
</protein>
<dbReference type="Gene3D" id="1.10.260.40">
    <property type="entry name" value="lambda repressor-like DNA-binding domains"/>
    <property type="match status" value="1"/>
</dbReference>
<accession>A0A2N9WSR0</accession>
<gene>
    <name evidence="2" type="ORF">BGI32_08305</name>
</gene>
<name>A0A2N9WSR0_9NEIS</name>
<evidence type="ECO:0000259" key="1">
    <source>
        <dbReference type="SMART" id="SM00530"/>
    </source>
</evidence>
<dbReference type="SUPFAM" id="SSF47413">
    <property type="entry name" value="lambda repressor-like DNA-binding domains"/>
    <property type="match status" value="1"/>
</dbReference>
<dbReference type="Proteomes" id="UP000231293">
    <property type="component" value="Unassembled WGS sequence"/>
</dbReference>
<feature type="domain" description="HTH cro/C1-type" evidence="1">
    <location>
        <begin position="24"/>
        <end position="79"/>
    </location>
</feature>
<dbReference type="GO" id="GO:0003677">
    <property type="term" value="F:DNA binding"/>
    <property type="evidence" value="ECO:0007669"/>
    <property type="project" value="InterPro"/>
</dbReference>
<evidence type="ECO:0000313" key="3">
    <source>
        <dbReference type="Proteomes" id="UP000231293"/>
    </source>
</evidence>
<sequence>MKKKIKQVDHEYVAEGQKVEFALLLAKLLSAKRMTRAQLAKATGKHISYITRVMGGDANLTIETMAHLLAAVGEELKITCHRL</sequence>
<dbReference type="EMBL" id="MDVB01000089">
    <property type="protein sequence ID" value="PIT14021.1"/>
    <property type="molecule type" value="Genomic_DNA"/>
</dbReference>
<dbReference type="AlphaFoldDB" id="A0A2N9WSR0"/>
<evidence type="ECO:0000313" key="2">
    <source>
        <dbReference type="EMBL" id="PIT14021.1"/>
    </source>
</evidence>